<feature type="region of interest" description="Disordered" evidence="1">
    <location>
        <begin position="272"/>
        <end position="343"/>
    </location>
</feature>
<dbReference type="GO" id="GO:0005634">
    <property type="term" value="C:nucleus"/>
    <property type="evidence" value="ECO:0007669"/>
    <property type="project" value="TreeGrafter"/>
</dbReference>
<evidence type="ECO:0000259" key="2">
    <source>
        <dbReference type="PROSITE" id="PS50076"/>
    </source>
</evidence>
<proteinExistence type="predicted"/>
<feature type="region of interest" description="Disordered" evidence="1">
    <location>
        <begin position="127"/>
        <end position="156"/>
    </location>
</feature>
<reference evidence="3" key="1">
    <citation type="submission" date="2023-04" db="EMBL/GenBank/DDBJ databases">
        <title>Phytophthora fragariaefolia NBRC 109709.</title>
        <authorList>
            <person name="Ichikawa N."/>
            <person name="Sato H."/>
            <person name="Tonouchi N."/>
        </authorList>
    </citation>
    <scope>NUCLEOTIDE SEQUENCE</scope>
    <source>
        <strain evidence="3">NBRC 109709</strain>
    </source>
</reference>
<dbReference type="GO" id="GO:0051082">
    <property type="term" value="F:unfolded protein binding"/>
    <property type="evidence" value="ECO:0007669"/>
    <property type="project" value="TreeGrafter"/>
</dbReference>
<dbReference type="SMART" id="SM00271">
    <property type="entry name" value="DnaJ"/>
    <property type="match status" value="1"/>
</dbReference>
<dbReference type="InterPro" id="IPR036869">
    <property type="entry name" value="J_dom_sf"/>
</dbReference>
<dbReference type="OrthoDB" id="10250354at2759"/>
<feature type="domain" description="J" evidence="2">
    <location>
        <begin position="71"/>
        <end position="136"/>
    </location>
</feature>
<feature type="region of interest" description="Disordered" evidence="1">
    <location>
        <begin position="1"/>
        <end position="36"/>
    </location>
</feature>
<evidence type="ECO:0000313" key="3">
    <source>
        <dbReference type="EMBL" id="GMF39468.1"/>
    </source>
</evidence>
<gene>
    <name evidence="3" type="ORF">Pfra01_001172700</name>
</gene>
<dbReference type="InterPro" id="IPR001623">
    <property type="entry name" value="DnaJ_domain"/>
</dbReference>
<protein>
    <submittedName>
        <fullName evidence="3">Unnamed protein product</fullName>
    </submittedName>
</protein>
<feature type="compositionally biased region" description="Polar residues" evidence="1">
    <location>
        <begin position="293"/>
        <end position="305"/>
    </location>
</feature>
<dbReference type="Gene3D" id="1.10.287.110">
    <property type="entry name" value="DnaJ domain"/>
    <property type="match status" value="1"/>
</dbReference>
<feature type="compositionally biased region" description="Polar residues" evidence="1">
    <location>
        <begin position="333"/>
        <end position="343"/>
    </location>
</feature>
<feature type="compositionally biased region" description="Basic and acidic residues" evidence="1">
    <location>
        <begin position="127"/>
        <end position="136"/>
    </location>
</feature>
<sequence length="343" mass="37076">MCANGPRGRGRESTSSSKRRARPRKVAAQSKQTQHKAPVIDLTAERVAEGTRVVEVASSPMDATAQLESDDYFEVLGLPRSASDADVKRAYRKLAVQWHPDKNRSHPRAEEVFKQISEAYEVLSDPEKRRRYESHGKQALSGSATDPHARGDDHFGFSGGFSAQHARDMFDAFFGGQDPFEAFFGGGRQRRGSSHRREARGRFGDDPFEAMGFGGMATRGFGSLGGMAMMDSFFSDGFGGVEASGGVFSTAMSSSSSTFTDRNGHVVTQKTTTTTGADGRTETVTEEYRNGKLVNSTSSASTTGSRLAGAGRMQLEGSASKASHSSDSRSFQRRASSNSRPKY</sequence>
<dbReference type="PRINTS" id="PR00625">
    <property type="entry name" value="JDOMAIN"/>
</dbReference>
<feature type="compositionally biased region" description="Basic and acidic residues" evidence="1">
    <location>
        <begin position="279"/>
        <end position="290"/>
    </location>
</feature>
<dbReference type="AlphaFoldDB" id="A0A9W6XIX1"/>
<feature type="compositionally biased region" description="Low complexity" evidence="1">
    <location>
        <begin position="318"/>
        <end position="329"/>
    </location>
</feature>
<dbReference type="GO" id="GO:0005737">
    <property type="term" value="C:cytoplasm"/>
    <property type="evidence" value="ECO:0007669"/>
    <property type="project" value="TreeGrafter"/>
</dbReference>
<dbReference type="InterPro" id="IPR018253">
    <property type="entry name" value="DnaJ_domain_CS"/>
</dbReference>
<dbReference type="CDD" id="cd06257">
    <property type="entry name" value="DnaJ"/>
    <property type="match status" value="1"/>
</dbReference>
<name>A0A9W6XIX1_9STRA</name>
<dbReference type="Pfam" id="PF00226">
    <property type="entry name" value="DnaJ"/>
    <property type="match status" value="1"/>
</dbReference>
<dbReference type="Proteomes" id="UP001165121">
    <property type="component" value="Unassembled WGS sequence"/>
</dbReference>
<feature type="region of interest" description="Disordered" evidence="1">
    <location>
        <begin position="184"/>
        <end position="203"/>
    </location>
</feature>
<dbReference type="SUPFAM" id="SSF46565">
    <property type="entry name" value="Chaperone J-domain"/>
    <property type="match status" value="1"/>
</dbReference>
<keyword evidence="4" id="KW-1185">Reference proteome</keyword>
<comment type="caution">
    <text evidence="3">The sequence shown here is derived from an EMBL/GenBank/DDBJ whole genome shotgun (WGS) entry which is preliminary data.</text>
</comment>
<dbReference type="PANTHER" id="PTHR43948:SF10">
    <property type="entry name" value="MRJ, ISOFORM E"/>
    <property type="match status" value="1"/>
</dbReference>
<dbReference type="GO" id="GO:0051087">
    <property type="term" value="F:protein-folding chaperone binding"/>
    <property type="evidence" value="ECO:0007669"/>
    <property type="project" value="TreeGrafter"/>
</dbReference>
<accession>A0A9W6XIX1</accession>
<organism evidence="3 4">
    <name type="scientific">Phytophthora fragariaefolia</name>
    <dbReference type="NCBI Taxonomy" id="1490495"/>
    <lineage>
        <taxon>Eukaryota</taxon>
        <taxon>Sar</taxon>
        <taxon>Stramenopiles</taxon>
        <taxon>Oomycota</taxon>
        <taxon>Peronosporomycetes</taxon>
        <taxon>Peronosporales</taxon>
        <taxon>Peronosporaceae</taxon>
        <taxon>Phytophthora</taxon>
    </lineage>
</organism>
<dbReference type="PROSITE" id="PS50076">
    <property type="entry name" value="DNAJ_2"/>
    <property type="match status" value="1"/>
</dbReference>
<dbReference type="EMBL" id="BSXT01001172">
    <property type="protein sequence ID" value="GMF39468.1"/>
    <property type="molecule type" value="Genomic_DNA"/>
</dbReference>
<dbReference type="GO" id="GO:0044183">
    <property type="term" value="F:protein folding chaperone"/>
    <property type="evidence" value="ECO:0007669"/>
    <property type="project" value="TreeGrafter"/>
</dbReference>
<evidence type="ECO:0000256" key="1">
    <source>
        <dbReference type="SAM" id="MobiDB-lite"/>
    </source>
</evidence>
<dbReference type="PANTHER" id="PTHR43948">
    <property type="entry name" value="DNAJ HOMOLOG SUBFAMILY B"/>
    <property type="match status" value="1"/>
</dbReference>
<dbReference type="PROSITE" id="PS00636">
    <property type="entry name" value="DNAJ_1"/>
    <property type="match status" value="1"/>
</dbReference>
<feature type="compositionally biased region" description="Basic residues" evidence="1">
    <location>
        <begin position="188"/>
        <end position="199"/>
    </location>
</feature>
<evidence type="ECO:0000313" key="4">
    <source>
        <dbReference type="Proteomes" id="UP001165121"/>
    </source>
</evidence>